<comment type="caution">
    <text evidence="1">The sequence shown here is derived from an EMBL/GenBank/DDBJ whole genome shotgun (WGS) entry which is preliminary data.</text>
</comment>
<protein>
    <submittedName>
        <fullName evidence="1">Uncharacterized protein</fullName>
    </submittedName>
</protein>
<reference evidence="1" key="2">
    <citation type="submission" date="2022-01" db="EMBL/GenBank/DDBJ databases">
        <authorList>
            <person name="Yamashiro T."/>
            <person name="Shiraishi A."/>
            <person name="Satake H."/>
            <person name="Nakayama K."/>
        </authorList>
    </citation>
    <scope>NUCLEOTIDE SEQUENCE</scope>
</reference>
<dbReference type="Proteomes" id="UP001151760">
    <property type="component" value="Unassembled WGS sequence"/>
</dbReference>
<name>A0ABQ4Z612_9ASTR</name>
<evidence type="ECO:0000313" key="2">
    <source>
        <dbReference type="Proteomes" id="UP001151760"/>
    </source>
</evidence>
<proteinExistence type="predicted"/>
<evidence type="ECO:0000313" key="1">
    <source>
        <dbReference type="EMBL" id="GJS84676.1"/>
    </source>
</evidence>
<keyword evidence="2" id="KW-1185">Reference proteome</keyword>
<organism evidence="1 2">
    <name type="scientific">Tanacetum coccineum</name>
    <dbReference type="NCBI Taxonomy" id="301880"/>
    <lineage>
        <taxon>Eukaryota</taxon>
        <taxon>Viridiplantae</taxon>
        <taxon>Streptophyta</taxon>
        <taxon>Embryophyta</taxon>
        <taxon>Tracheophyta</taxon>
        <taxon>Spermatophyta</taxon>
        <taxon>Magnoliopsida</taxon>
        <taxon>eudicotyledons</taxon>
        <taxon>Gunneridae</taxon>
        <taxon>Pentapetalae</taxon>
        <taxon>asterids</taxon>
        <taxon>campanulids</taxon>
        <taxon>Asterales</taxon>
        <taxon>Asteraceae</taxon>
        <taxon>Asteroideae</taxon>
        <taxon>Anthemideae</taxon>
        <taxon>Anthemidinae</taxon>
        <taxon>Tanacetum</taxon>
    </lineage>
</organism>
<reference evidence="1" key="1">
    <citation type="journal article" date="2022" name="Int. J. Mol. Sci.">
        <title>Draft Genome of Tanacetum Coccineum: Genomic Comparison of Closely Related Tanacetum-Family Plants.</title>
        <authorList>
            <person name="Yamashiro T."/>
            <person name="Shiraishi A."/>
            <person name="Nakayama K."/>
            <person name="Satake H."/>
        </authorList>
    </citation>
    <scope>NUCLEOTIDE SEQUENCE</scope>
</reference>
<dbReference type="EMBL" id="BQNB010010993">
    <property type="protein sequence ID" value="GJS84676.1"/>
    <property type="molecule type" value="Genomic_DNA"/>
</dbReference>
<gene>
    <name evidence="1" type="ORF">Tco_0751217</name>
</gene>
<sequence>MVMIEAAGFKPCKMGNSTNCDRFEVWELVPRPIYVMVIALKWIYKVKLDEYGDSVLKNKAGTINIGFFGIRKNNVMSLTAYADAGYAEMSRFKKKFVGKCTVHDDRLVSWSSKKQTKHGAISTKRLNRHRTCLDVVLKSFRMRHSSKELYGFTFIKFLCSGVIQKSLLLFAS</sequence>
<accession>A0ABQ4Z612</accession>